<accession>A7E1Z8</accession>
<dbReference type="FunFam" id="1.20.1070.10:FF:000280">
    <property type="entry name" value="probable G-protein coupled receptor 135"/>
    <property type="match status" value="1"/>
</dbReference>
<keyword evidence="6 16" id="KW-1133">Transmembrane helix</keyword>
<dbReference type="PANTHER" id="PTHR22752:SF3">
    <property type="entry name" value="G-PROTEIN COUPLED RECEPTOR 135"/>
    <property type="match status" value="1"/>
</dbReference>
<dbReference type="SMR" id="A7E1Z8"/>
<feature type="transmembrane region" description="Helical" evidence="16">
    <location>
        <begin position="190"/>
        <end position="207"/>
    </location>
</feature>
<dbReference type="EMBL" id="BC139335">
    <property type="protein sequence ID" value="AAI39336.1"/>
    <property type="molecule type" value="mRNA"/>
</dbReference>
<dbReference type="Antibodypedia" id="24279">
    <property type="antibodies" value="93 antibodies from 24 providers"/>
</dbReference>
<evidence type="ECO:0000256" key="4">
    <source>
        <dbReference type="ARBA" id="ARBA00022692"/>
    </source>
</evidence>
<keyword evidence="8 16" id="KW-0472">Membrane</keyword>
<dbReference type="GO" id="GO:0005886">
    <property type="term" value="C:plasma membrane"/>
    <property type="evidence" value="ECO:0007669"/>
    <property type="project" value="UniProtKB-SubCell"/>
</dbReference>
<dbReference type="OrthoDB" id="9927625at2759"/>
<keyword evidence="4 14" id="KW-0812">Transmembrane</keyword>
<dbReference type="BioGRID-ORCS" id="238252">
    <property type="hits" value="0 hits in 78 CRISPR screens"/>
</dbReference>
<dbReference type="AGR" id="MGI:2676315"/>
<evidence type="ECO:0000313" key="20">
    <source>
        <dbReference type="MGI" id="MGI:2676315"/>
    </source>
</evidence>
<dbReference type="GO" id="GO:0010008">
    <property type="term" value="C:endosome membrane"/>
    <property type="evidence" value="ECO:0007669"/>
    <property type="project" value="UniProtKB-SubCell"/>
</dbReference>
<dbReference type="PRINTS" id="PR00237">
    <property type="entry name" value="GPCRRHODOPSN"/>
</dbReference>
<protein>
    <recommendedName>
        <fullName evidence="13">G-protein coupled receptor 135</fullName>
    </recommendedName>
</protein>
<evidence type="ECO:0000259" key="17">
    <source>
        <dbReference type="PROSITE" id="PS50262"/>
    </source>
</evidence>
<sequence>MEEQARPPGRPAASATLQGSAHPGGAASTATAAALSFSSVATVTLGNQSDAGRPEAAGSRGPAPLLWHGAAVAAQALVLLLIFLLSSLGNCAVMGVIVKHRQLRTVTNAFILSLSLSDLLTALLCLPAAFLDLFAPPGDSGPWRSFCAASRFFSSCFGIVSTFSVALISLDRYCAIVRPPRDKLGRRRALQLLAGAWLAALGFSLPWDLLRAPREPPAPQSFHRCLYRTSPDPAQLGVAYSVGLVVACYLLPFLLMCFCRYHICKTVRLSDVRVRPMTTYARVLRFFSEVRTATTVLIMIIFVMCCWGPYCFLVLLAATRQGQATQAPSLLNVAAVWLTWANGAINPVIYAIRNPNISMLLGRNREEGYRTRNMDAFLPSQGLGFQARSRNRLRNGCANRLGACSRMPSSNPASGSGGEVVMWARKNPVVLFFREGPPDSVMEVGKLHNSETRDSSI</sequence>
<feature type="transmembrane region" description="Helical" evidence="16">
    <location>
        <begin position="295"/>
        <end position="318"/>
    </location>
</feature>
<dbReference type="GeneID" id="238252"/>
<dbReference type="CTD" id="64582"/>
<evidence type="ECO:0000256" key="11">
    <source>
        <dbReference type="ARBA" id="ARBA00058943"/>
    </source>
</evidence>
<accession>A3KMD9</accession>
<keyword evidence="3" id="KW-1003">Cell membrane</keyword>
<evidence type="ECO:0000256" key="9">
    <source>
        <dbReference type="ARBA" id="ARBA00023170"/>
    </source>
</evidence>
<feature type="domain" description="G-protein coupled receptors family 1 profile" evidence="17">
    <location>
        <begin position="89"/>
        <end position="350"/>
    </location>
</feature>
<dbReference type="ExpressionAtlas" id="A7E1Z8">
    <property type="expression patterns" value="baseline and differential"/>
</dbReference>
<evidence type="ECO:0000256" key="12">
    <source>
        <dbReference type="ARBA" id="ARBA00063090"/>
    </source>
</evidence>
<dbReference type="DNASU" id="238252"/>
<evidence type="ECO:0000256" key="3">
    <source>
        <dbReference type="ARBA" id="ARBA00022475"/>
    </source>
</evidence>
<evidence type="ECO:0000256" key="14">
    <source>
        <dbReference type="RuleBase" id="RU000688"/>
    </source>
</evidence>
<keyword evidence="7 14" id="KW-0297">G-protein coupled receptor</keyword>
<dbReference type="SUPFAM" id="SSF81321">
    <property type="entry name" value="Family A G protein-coupled receptor-like"/>
    <property type="match status" value="1"/>
</dbReference>
<evidence type="ECO:0000256" key="13">
    <source>
        <dbReference type="ARBA" id="ARBA00070835"/>
    </source>
</evidence>
<comment type="similarity">
    <text evidence="14">Belongs to the G-protein coupled receptor 1 family.</text>
</comment>
<dbReference type="RefSeq" id="NP_861417.1">
    <property type="nucleotide sequence ID" value="NM_181752.2"/>
</dbReference>
<dbReference type="Pfam" id="PF00001">
    <property type="entry name" value="7tm_1"/>
    <property type="match status" value="1"/>
</dbReference>
<keyword evidence="9 14" id="KW-0675">Receptor</keyword>
<evidence type="ECO:0000256" key="10">
    <source>
        <dbReference type="ARBA" id="ARBA00023224"/>
    </source>
</evidence>
<name>A7E1Z8_MOUSE</name>
<proteinExistence type="evidence at transcript level"/>
<evidence type="ECO:0000256" key="1">
    <source>
        <dbReference type="ARBA" id="ARBA00004337"/>
    </source>
</evidence>
<dbReference type="PANTHER" id="PTHR22752">
    <property type="entry name" value="G PROTEIN-COUPLED RECEPTOR"/>
    <property type="match status" value="1"/>
</dbReference>
<evidence type="ECO:0000256" key="5">
    <source>
        <dbReference type="ARBA" id="ARBA00022753"/>
    </source>
</evidence>
<evidence type="ECO:0000313" key="19">
    <source>
        <dbReference type="EMBL" id="AAI48306.2"/>
    </source>
</evidence>
<keyword evidence="5" id="KW-0967">Endosome</keyword>
<feature type="region of interest" description="Disordered" evidence="15">
    <location>
        <begin position="1"/>
        <end position="26"/>
    </location>
</feature>
<comment type="subunit">
    <text evidence="12">Interacts with MTNR1B. Interacts with ARRB1 and ARRB2 in a spontaneous and agonist-independent manner; leading to the internalization of GPR135 in the endosomal compartment.</text>
</comment>
<dbReference type="InterPro" id="IPR017452">
    <property type="entry name" value="GPCR_Rhodpsn_7TM"/>
</dbReference>
<dbReference type="VEuPathDB" id="HostDB:ENSMUSG00000043398"/>
<evidence type="ECO:0000256" key="8">
    <source>
        <dbReference type="ARBA" id="ARBA00023136"/>
    </source>
</evidence>
<dbReference type="EMBL" id="BC139332">
    <property type="protein sequence ID" value="AAI39333.1"/>
    <property type="molecule type" value="mRNA"/>
</dbReference>
<comment type="function">
    <text evidence="11">Orphan receptor. Has spontaneous activity for beta-arrestin recruitment. Shows a reciprocal regulatory interaction with the melatonin receptor MTNR1B most likely through receptor heteromerization.</text>
</comment>
<evidence type="ECO:0000256" key="7">
    <source>
        <dbReference type="ARBA" id="ARBA00023040"/>
    </source>
</evidence>
<dbReference type="KEGG" id="mmu:238252"/>
<feature type="transmembrane region" description="Helical" evidence="16">
    <location>
        <begin position="238"/>
        <end position="259"/>
    </location>
</feature>
<keyword evidence="10 14" id="KW-0807">Transducer</keyword>
<evidence type="ECO:0000256" key="16">
    <source>
        <dbReference type="SAM" id="Phobius"/>
    </source>
</evidence>
<dbReference type="GO" id="GO:1990763">
    <property type="term" value="F:arrestin family protein binding"/>
    <property type="evidence" value="ECO:0007669"/>
    <property type="project" value="Ensembl"/>
</dbReference>
<dbReference type="PROSITE" id="PS50262">
    <property type="entry name" value="G_PROTEIN_RECEP_F1_2"/>
    <property type="match status" value="1"/>
</dbReference>
<reference evidence="19" key="1">
    <citation type="journal article" date="2004" name="Genome Res.">
        <title>The status, quality, and expansion of the NIH full-length cDNA project: the Mammalian Gene Collection (MGC).</title>
        <authorList>
            <consortium name="The MGC Project Team"/>
            <person name="Gerhard D.S."/>
            <person name="Wagner L."/>
            <person name="Feingold E.A."/>
            <person name="Shenmen C.M."/>
            <person name="Grouse L.H."/>
            <person name="Schuler G."/>
            <person name="Klein S.L."/>
            <person name="Old S."/>
            <person name="Rasooly R."/>
            <person name="Good P."/>
            <person name="Guyer M."/>
            <person name="Peck A.M."/>
            <person name="Derge J.G."/>
            <person name="Lipman D."/>
            <person name="Collins F.S."/>
            <person name="Jang W."/>
            <person name="Sherry S."/>
            <person name="Feolo M."/>
            <person name="Misquitta L."/>
            <person name="Lee E."/>
            <person name="Rotmistrovsky K."/>
            <person name="Greenhut S.F."/>
            <person name="Schaefer C.F."/>
            <person name="Buetow K."/>
            <person name="Bonner T.I."/>
            <person name="Haussler D."/>
            <person name="Kent J."/>
            <person name="Kiekhaus M."/>
            <person name="Furey T."/>
            <person name="Brent M."/>
            <person name="Prange C."/>
            <person name="Schreiber K."/>
            <person name="Shapiro N."/>
            <person name="Bhat N.K."/>
            <person name="Hopkins R.F."/>
            <person name="Hsie F."/>
            <person name="Driscoll T."/>
            <person name="Soares M.B."/>
            <person name="Casavant T.L."/>
            <person name="Scheetz T.E."/>
            <person name="Brown-stein M.J."/>
            <person name="Usdin T.B."/>
            <person name="Toshiyuki S."/>
            <person name="Carninci P."/>
            <person name="Piao Y."/>
            <person name="Dudekula D.B."/>
            <person name="Ko M.S."/>
            <person name="Kawakami K."/>
            <person name="Suzuki Y."/>
            <person name="Sugano S."/>
            <person name="Gruber C.E."/>
            <person name="Smith M.R."/>
            <person name="Simmons B."/>
            <person name="Moore T."/>
            <person name="Waterman R."/>
            <person name="Johnson S.L."/>
            <person name="Ruan Y."/>
            <person name="Wei C.L."/>
            <person name="Mathavan S."/>
            <person name="Gunaratne P.H."/>
            <person name="Wu J."/>
            <person name="Garcia A.M."/>
            <person name="Hulyk S.W."/>
            <person name="Fuh E."/>
            <person name="Yuan Y."/>
            <person name="Sneed A."/>
            <person name="Kowis C."/>
            <person name="Hodgson A."/>
            <person name="Muzny D.M."/>
            <person name="McPherson J."/>
            <person name="Gibbs R.A."/>
            <person name="Fahey J."/>
            <person name="Helton E."/>
            <person name="Ketteman M."/>
            <person name="Madan A."/>
            <person name="Rodrigues S."/>
            <person name="Sanchez A."/>
            <person name="Whiting M."/>
            <person name="Madari A."/>
            <person name="Young A.C."/>
            <person name="Wetherby K.D."/>
            <person name="Granite S.J."/>
            <person name="Kwong P.N."/>
            <person name="Brinkley C.P."/>
            <person name="Pearson R.L."/>
            <person name="Bouffard G.G."/>
            <person name="Blakesly R.W."/>
            <person name="Green E.D."/>
            <person name="Dickson M.C."/>
            <person name="Rodriguez A.C."/>
            <person name="Grimwood J."/>
            <person name="Schmutz J."/>
            <person name="Myers R.M."/>
            <person name="Butterfield Y.S."/>
            <person name="Griffith M."/>
            <person name="Griffith O.L."/>
            <person name="Krzywinski M.I."/>
            <person name="Liao N."/>
            <person name="Morin R."/>
            <person name="Morrin R."/>
            <person name="Palmquist D."/>
            <person name="Petrescu A.S."/>
            <person name="Skalska U."/>
            <person name="Smailus D.E."/>
            <person name="Stott J.M."/>
            <person name="Schnerch A."/>
            <person name="Schein J.E."/>
            <person name="Jones S.J."/>
            <person name="Holt R.A."/>
            <person name="Baross A."/>
            <person name="Marra M.A."/>
            <person name="Clifton S."/>
            <person name="Makowski K.A."/>
            <person name="Bosak S."/>
            <person name="Malek J."/>
        </authorList>
    </citation>
    <scope>NUCLEOTIDE SEQUENCE [LARGE SCALE MRNA]</scope>
    <source>
        <strain evidence="18">C57BL/6</strain>
        <tissue evidence="18">Brain</tissue>
        <tissue evidence="19">PCR rescued clones</tissue>
    </source>
</reference>
<gene>
    <name evidence="19 20" type="primary">Gpr135</name>
</gene>
<evidence type="ECO:0000256" key="2">
    <source>
        <dbReference type="ARBA" id="ARBA00004651"/>
    </source>
</evidence>
<dbReference type="OMA" id="FFCRDAQ"/>
<dbReference type="HOGENOM" id="CLU_048891_0_0_1"/>
<feature type="transmembrane region" description="Helical" evidence="16">
    <location>
        <begin position="151"/>
        <end position="170"/>
    </location>
</feature>
<organism evidence="19">
    <name type="scientific">Mus musculus</name>
    <name type="common">Mouse</name>
    <dbReference type="NCBI Taxonomy" id="10090"/>
    <lineage>
        <taxon>Eukaryota</taxon>
        <taxon>Metazoa</taxon>
        <taxon>Chordata</taxon>
        <taxon>Craniata</taxon>
        <taxon>Vertebrata</taxon>
        <taxon>Euteleostomi</taxon>
        <taxon>Mammalia</taxon>
        <taxon>Eutheria</taxon>
        <taxon>Euarchontoglires</taxon>
        <taxon>Glires</taxon>
        <taxon>Rodentia</taxon>
        <taxon>Myomorpha</taxon>
        <taxon>Muroidea</taxon>
        <taxon>Muridae</taxon>
        <taxon>Murinae</taxon>
        <taxon>Mus</taxon>
        <taxon>Mus</taxon>
    </lineage>
</organism>
<dbReference type="EMBL" id="BC062104">
    <property type="protein sequence ID" value="AAH62104.1"/>
    <property type="molecule type" value="mRNA"/>
</dbReference>
<dbReference type="Gene3D" id="1.20.1070.10">
    <property type="entry name" value="Rhodopsin 7-helix transmembrane proteins"/>
    <property type="match status" value="1"/>
</dbReference>
<feature type="transmembrane region" description="Helical" evidence="16">
    <location>
        <begin position="110"/>
        <end position="131"/>
    </location>
</feature>
<feature type="transmembrane region" description="Helical" evidence="16">
    <location>
        <begin position="72"/>
        <end position="98"/>
    </location>
</feature>
<dbReference type="PROSITE" id="PS00237">
    <property type="entry name" value="G_PROTEIN_RECEP_F1_1"/>
    <property type="match status" value="1"/>
</dbReference>
<dbReference type="EMBL" id="BC148305">
    <property type="protein sequence ID" value="AAI48306.2"/>
    <property type="molecule type" value="mRNA"/>
</dbReference>
<evidence type="ECO:0000256" key="6">
    <source>
        <dbReference type="ARBA" id="ARBA00022989"/>
    </source>
</evidence>
<evidence type="ECO:0000256" key="15">
    <source>
        <dbReference type="SAM" id="MobiDB-lite"/>
    </source>
</evidence>
<dbReference type="GO" id="GO:0004930">
    <property type="term" value="F:G protein-coupled receptor activity"/>
    <property type="evidence" value="ECO:0007669"/>
    <property type="project" value="UniProtKB-KW"/>
</dbReference>
<dbReference type="AlphaFoldDB" id="A7E1Z8"/>
<feature type="transmembrane region" description="Helical" evidence="16">
    <location>
        <begin position="330"/>
        <end position="352"/>
    </location>
</feature>
<dbReference type="InterPro" id="IPR000276">
    <property type="entry name" value="GPCR_Rhodpsn"/>
</dbReference>
<evidence type="ECO:0000313" key="18">
    <source>
        <dbReference type="EMBL" id="AAH62104.1"/>
    </source>
</evidence>
<dbReference type="MGI" id="MGI:2676315">
    <property type="gene designation" value="Gpr135"/>
</dbReference>
<comment type="subcellular location">
    <subcellularLocation>
        <location evidence="2">Cell membrane</location>
        <topology evidence="2">Multi-pass membrane protein</topology>
    </subcellularLocation>
    <subcellularLocation>
        <location evidence="1">Endosome membrane</location>
        <topology evidence="1">Multi-pass membrane protein</topology>
    </subcellularLocation>
</comment>